<accession>A0A381S8Q0</accession>
<proteinExistence type="predicted"/>
<dbReference type="AlphaFoldDB" id="A0A381S8Q0"/>
<protein>
    <submittedName>
        <fullName evidence="1">Uncharacterized protein</fullName>
    </submittedName>
</protein>
<name>A0A381S8Q0_9ZZZZ</name>
<gene>
    <name evidence="1" type="ORF">METZ01_LOCUS52542</name>
</gene>
<sequence length="65" mass="7578">MLLLLAKVITKVQVFLQSFILDGPVKRLKIKHVYYARQTSPQPDRGAVIPYFKYSQVLRFPLSQE</sequence>
<organism evidence="1">
    <name type="scientific">marine metagenome</name>
    <dbReference type="NCBI Taxonomy" id="408172"/>
    <lineage>
        <taxon>unclassified sequences</taxon>
        <taxon>metagenomes</taxon>
        <taxon>ecological metagenomes</taxon>
    </lineage>
</organism>
<reference evidence="1" key="1">
    <citation type="submission" date="2018-05" db="EMBL/GenBank/DDBJ databases">
        <authorList>
            <person name="Lanie J.A."/>
            <person name="Ng W.-L."/>
            <person name="Kazmierczak K.M."/>
            <person name="Andrzejewski T.M."/>
            <person name="Davidsen T.M."/>
            <person name="Wayne K.J."/>
            <person name="Tettelin H."/>
            <person name="Glass J.I."/>
            <person name="Rusch D."/>
            <person name="Podicherti R."/>
            <person name="Tsui H.-C.T."/>
            <person name="Winkler M.E."/>
        </authorList>
    </citation>
    <scope>NUCLEOTIDE SEQUENCE</scope>
</reference>
<evidence type="ECO:0000313" key="1">
    <source>
        <dbReference type="EMBL" id="SUZ99688.1"/>
    </source>
</evidence>
<dbReference type="EMBL" id="UINC01002727">
    <property type="protein sequence ID" value="SUZ99688.1"/>
    <property type="molecule type" value="Genomic_DNA"/>
</dbReference>